<proteinExistence type="predicted"/>
<name>A0A6A6SSI7_9PLEO</name>
<protein>
    <submittedName>
        <fullName evidence="1">Uncharacterized protein</fullName>
    </submittedName>
</protein>
<dbReference type="Proteomes" id="UP000799324">
    <property type="component" value="Unassembled WGS sequence"/>
</dbReference>
<sequence length="521" mass="60364">MSYTTFRGLCLGLDGYIDEIAPYQIDPGQLLFPTLPLEIRTQIYTYVLFLHARTSLYPDLRSDIISENFIFALVAGGCGIYTSSSSYPPWLPELYLVNEATRIDYGLFFIRNAIFGLEPATLPLQYMESFLETFPGEQGFASVRRLECSELGTYRTDPGQYIRFRQIVERCRGITVLRLTITYRGVRRTYPECVYHDLGPCYWDAGRLLTAEEIVEAYDLTSLAQNEFLDTIHLGLPDSIYVRDDPASGVGRLKKLEDLRPLYDEIAGILRRAWERRGRKLNLRMTFSQRRPYRLRSINIGVGRHKFRPRAPHWVPSIYHVNETTRIEVGFTLLRSAQFEIRTYGCLQYFIAFLNTFPDNAGFASMRRLFLSDFWWAWNKRMHLKADVEFMKSCPNLQEVRLRFARCGLLKLHEQNPVFWSTQAVDFMTIEEIARRHHLGEIAGMKTLRKIVLAVDPTFRLHNIPPRDGSGTEESRSIDALVAGVKEWLDADIKQKGNRAKVEVLSREEWSKAYKALGHTY</sequence>
<reference evidence="1" key="1">
    <citation type="journal article" date="2020" name="Stud. Mycol.">
        <title>101 Dothideomycetes genomes: a test case for predicting lifestyles and emergence of pathogens.</title>
        <authorList>
            <person name="Haridas S."/>
            <person name="Albert R."/>
            <person name="Binder M."/>
            <person name="Bloem J."/>
            <person name="Labutti K."/>
            <person name="Salamov A."/>
            <person name="Andreopoulos B."/>
            <person name="Baker S."/>
            <person name="Barry K."/>
            <person name="Bills G."/>
            <person name="Bluhm B."/>
            <person name="Cannon C."/>
            <person name="Castanera R."/>
            <person name="Culley D."/>
            <person name="Daum C."/>
            <person name="Ezra D."/>
            <person name="Gonzalez J."/>
            <person name="Henrissat B."/>
            <person name="Kuo A."/>
            <person name="Liang C."/>
            <person name="Lipzen A."/>
            <person name="Lutzoni F."/>
            <person name="Magnuson J."/>
            <person name="Mondo S."/>
            <person name="Nolan M."/>
            <person name="Ohm R."/>
            <person name="Pangilinan J."/>
            <person name="Park H.-J."/>
            <person name="Ramirez L."/>
            <person name="Alfaro M."/>
            <person name="Sun H."/>
            <person name="Tritt A."/>
            <person name="Yoshinaga Y."/>
            <person name="Zwiers L.-H."/>
            <person name="Turgeon B."/>
            <person name="Goodwin S."/>
            <person name="Spatafora J."/>
            <person name="Crous P."/>
            <person name="Grigoriev I."/>
        </authorList>
    </citation>
    <scope>NUCLEOTIDE SEQUENCE</scope>
    <source>
        <strain evidence="1">CBS 122681</strain>
    </source>
</reference>
<dbReference type="EMBL" id="MU004471">
    <property type="protein sequence ID" value="KAF2649997.1"/>
    <property type="molecule type" value="Genomic_DNA"/>
</dbReference>
<keyword evidence="2" id="KW-1185">Reference proteome</keyword>
<organism evidence="1 2">
    <name type="scientific">Lophiostoma macrostomum CBS 122681</name>
    <dbReference type="NCBI Taxonomy" id="1314788"/>
    <lineage>
        <taxon>Eukaryota</taxon>
        <taxon>Fungi</taxon>
        <taxon>Dikarya</taxon>
        <taxon>Ascomycota</taxon>
        <taxon>Pezizomycotina</taxon>
        <taxon>Dothideomycetes</taxon>
        <taxon>Pleosporomycetidae</taxon>
        <taxon>Pleosporales</taxon>
        <taxon>Lophiostomataceae</taxon>
        <taxon>Lophiostoma</taxon>
    </lineage>
</organism>
<dbReference type="AlphaFoldDB" id="A0A6A6SSI7"/>
<gene>
    <name evidence="1" type="ORF">K491DRAFT_762046</name>
</gene>
<evidence type="ECO:0000313" key="1">
    <source>
        <dbReference type="EMBL" id="KAF2649997.1"/>
    </source>
</evidence>
<evidence type="ECO:0000313" key="2">
    <source>
        <dbReference type="Proteomes" id="UP000799324"/>
    </source>
</evidence>
<accession>A0A6A6SSI7</accession>
<dbReference type="OrthoDB" id="3781081at2759"/>